<protein>
    <submittedName>
        <fullName evidence="2">MtN19-like protein, putative isoform 1</fullName>
    </submittedName>
</protein>
<evidence type="ECO:0000256" key="1">
    <source>
        <dbReference type="SAM" id="Phobius"/>
    </source>
</evidence>
<dbReference type="InParanoid" id="A0A061FYW1"/>
<evidence type="ECO:0000313" key="2">
    <source>
        <dbReference type="EMBL" id="EOY22675.1"/>
    </source>
</evidence>
<dbReference type="PANTHER" id="PTHR33390:SF1">
    <property type="entry name" value="STRESS UP-REGULATED NOD 19 PROTEIN"/>
    <property type="match status" value="1"/>
</dbReference>
<dbReference type="eggNOG" id="ENOG502QRR9">
    <property type="taxonomic scope" value="Eukaryota"/>
</dbReference>
<dbReference type="EMBL" id="CM001881">
    <property type="protein sequence ID" value="EOY22675.1"/>
    <property type="molecule type" value="Genomic_DNA"/>
</dbReference>
<proteinExistence type="predicted"/>
<keyword evidence="3" id="KW-1185">Reference proteome</keyword>
<keyword evidence="1" id="KW-0472">Membrane</keyword>
<dbReference type="InterPro" id="IPR011692">
    <property type="entry name" value="Stress_up-reg_Nod19"/>
</dbReference>
<evidence type="ECO:0000313" key="3">
    <source>
        <dbReference type="Proteomes" id="UP000026915"/>
    </source>
</evidence>
<dbReference type="FunCoup" id="A0A061FYW1">
    <property type="interactions" value="290"/>
</dbReference>
<keyword evidence="1" id="KW-1133">Transmembrane helix</keyword>
<dbReference type="Proteomes" id="UP000026915">
    <property type="component" value="Chromosome 3"/>
</dbReference>
<feature type="transmembrane region" description="Helical" evidence="1">
    <location>
        <begin position="530"/>
        <end position="553"/>
    </location>
</feature>
<accession>A0A061FYW1</accession>
<gene>
    <name evidence="2" type="ORF">TCM_014779</name>
</gene>
<name>A0A061FYW1_THECC</name>
<keyword evidence="1" id="KW-0812">Transmembrane</keyword>
<dbReference type="Pfam" id="PF07712">
    <property type="entry name" value="SURNod19"/>
    <property type="match status" value="1"/>
</dbReference>
<dbReference type="Gramene" id="EOY22675">
    <property type="protein sequence ID" value="EOY22675"/>
    <property type="gene ID" value="TCM_014779"/>
</dbReference>
<feature type="transmembrane region" description="Helical" evidence="1">
    <location>
        <begin position="109"/>
        <end position="130"/>
    </location>
</feature>
<dbReference type="PANTHER" id="PTHR33390">
    <property type="entry name" value="STRESS UP-REGULATED NOD 19 PROTEIN"/>
    <property type="match status" value="1"/>
</dbReference>
<sequence>MNSANGCVVDSTLRSPIKVDREMKGWGQKVLMVGDNGDRSSRFRPQLKEMGDGHCSPHLDRCLNFERSDEWCTQTQRWLKLSQKRSGTVLYEFSEDSSFKFLLHWKMKIYNRGQLLLVGILLTLSLQAIWGKENKIKTAVFLSPKFELGPGSVENRYYYDMDFPKGHIALKSFNGEVIDEAGNPVPLHETYLHHWVVARYYARKGVDVSKFNESKKLHRSDYISGRNSGICQGGVLGQYFGLGSETRRTATHVPDPYGIEVGNPSEIPSGFEEIWLLNIHAIDTRGVEDRLGCTECRCDLYNVTEDEYGRPLRPDYKGGLSCCYDRTQCRLKQGFEGVRRTLYLRYTVKWVDIDSSIVPVKIYIFDITDSWKRSGNSTGINAEHHCKVEYDVESCSTTGLADDGCVDTKRISLDMPFGGYVIYGVAHQHSGGSGSALYRENGQLLCSSIPTYGEGEEAGNEAGYIVGMSTCYPQPGTVKISKGETLILESNYSSIGHHTGVMGLFYILVADALPKPMRTLRVVVQTQDSIILLTILWAAVALMGVVTVVAVAIRYQLKHEREDGYEAIMM</sequence>
<dbReference type="STRING" id="3641.A0A061FYW1"/>
<organism evidence="2 3">
    <name type="scientific">Theobroma cacao</name>
    <name type="common">Cacao</name>
    <name type="synonym">Cocoa</name>
    <dbReference type="NCBI Taxonomy" id="3641"/>
    <lineage>
        <taxon>Eukaryota</taxon>
        <taxon>Viridiplantae</taxon>
        <taxon>Streptophyta</taxon>
        <taxon>Embryophyta</taxon>
        <taxon>Tracheophyta</taxon>
        <taxon>Spermatophyta</taxon>
        <taxon>Magnoliopsida</taxon>
        <taxon>eudicotyledons</taxon>
        <taxon>Gunneridae</taxon>
        <taxon>Pentapetalae</taxon>
        <taxon>rosids</taxon>
        <taxon>malvids</taxon>
        <taxon>Malvales</taxon>
        <taxon>Malvaceae</taxon>
        <taxon>Byttnerioideae</taxon>
        <taxon>Theobroma</taxon>
    </lineage>
</organism>
<dbReference type="AlphaFoldDB" id="A0A061FYW1"/>
<dbReference type="OMA" id="YLAACCD"/>
<reference evidence="2 3" key="1">
    <citation type="journal article" date="2013" name="Genome Biol.">
        <title>The genome sequence of the most widely cultivated cacao type and its use to identify candidate genes regulating pod color.</title>
        <authorList>
            <person name="Motamayor J.C."/>
            <person name="Mockaitis K."/>
            <person name="Schmutz J."/>
            <person name="Haiminen N."/>
            <person name="Iii D.L."/>
            <person name="Cornejo O."/>
            <person name="Findley S.D."/>
            <person name="Zheng P."/>
            <person name="Utro F."/>
            <person name="Royaert S."/>
            <person name="Saski C."/>
            <person name="Jenkins J."/>
            <person name="Podicheti R."/>
            <person name="Zhao M."/>
            <person name="Scheffler B.E."/>
            <person name="Stack J.C."/>
            <person name="Feltus F.A."/>
            <person name="Mustiga G.M."/>
            <person name="Amores F."/>
            <person name="Phillips W."/>
            <person name="Marelli J.P."/>
            <person name="May G.D."/>
            <person name="Shapiro H."/>
            <person name="Ma J."/>
            <person name="Bustamante C.D."/>
            <person name="Schnell R.J."/>
            <person name="Main D."/>
            <person name="Gilbert D."/>
            <person name="Parida L."/>
            <person name="Kuhn D.N."/>
        </authorList>
    </citation>
    <scope>NUCLEOTIDE SEQUENCE [LARGE SCALE GENOMIC DNA]</scope>
    <source>
        <strain evidence="3">cv. Matina 1-6</strain>
    </source>
</reference>